<dbReference type="RefSeq" id="WP_110023378.1">
    <property type="nucleotide sequence ID" value="NZ_PDNZ01000005.1"/>
</dbReference>
<accession>A0A317T647</accession>
<keyword evidence="2" id="KW-1185">Reference proteome</keyword>
<evidence type="ECO:0000313" key="2">
    <source>
        <dbReference type="Proteomes" id="UP000246278"/>
    </source>
</evidence>
<dbReference type="AlphaFoldDB" id="A0A317T647"/>
<dbReference type="Proteomes" id="UP000246278">
    <property type="component" value="Unassembled WGS sequence"/>
</dbReference>
<sequence>MKIPHRALGIVREIVTELRHDITYAYEDLVFIDHNAYLLQFTDSPDMVHLYFNIEFPEEDAEVMTRNLVESAEKRNIGVLRKGHYELTQTTDDTIEVKFYNRKEGID</sequence>
<reference evidence="2" key="1">
    <citation type="submission" date="2017-10" db="EMBL/GenBank/DDBJ databases">
        <authorList>
            <person name="Gaisin V.A."/>
            <person name="Rysina M.S."/>
            <person name="Grouzdev D.S."/>
        </authorList>
    </citation>
    <scope>NUCLEOTIDE SEQUENCE [LARGE SCALE GENOMIC DNA]</scope>
    <source>
        <strain evidence="2">V1</strain>
    </source>
</reference>
<protein>
    <submittedName>
        <fullName evidence="1">Uncharacterized protein</fullName>
    </submittedName>
</protein>
<gene>
    <name evidence="1" type="ORF">CR164_07770</name>
</gene>
<dbReference type="EMBL" id="PDNZ01000005">
    <property type="protein sequence ID" value="PWW81730.1"/>
    <property type="molecule type" value="Genomic_DNA"/>
</dbReference>
<proteinExistence type="predicted"/>
<dbReference type="OrthoDB" id="5432442at2"/>
<name>A0A317T647_9CHLB</name>
<comment type="caution">
    <text evidence="1">The sequence shown here is derived from an EMBL/GenBank/DDBJ whole genome shotgun (WGS) entry which is preliminary data.</text>
</comment>
<evidence type="ECO:0000313" key="1">
    <source>
        <dbReference type="EMBL" id="PWW81730.1"/>
    </source>
</evidence>
<organism evidence="1 2">
    <name type="scientific">Prosthecochloris marina</name>
    <dbReference type="NCBI Taxonomy" id="2017681"/>
    <lineage>
        <taxon>Bacteria</taxon>
        <taxon>Pseudomonadati</taxon>
        <taxon>Chlorobiota</taxon>
        <taxon>Chlorobiia</taxon>
        <taxon>Chlorobiales</taxon>
        <taxon>Chlorobiaceae</taxon>
        <taxon>Prosthecochloris</taxon>
    </lineage>
</organism>